<dbReference type="OMA" id="PEFPPFM"/>
<keyword evidence="3" id="KW-1185">Reference proteome</keyword>
<feature type="compositionally biased region" description="Basic and acidic residues" evidence="1">
    <location>
        <begin position="65"/>
        <end position="80"/>
    </location>
</feature>
<accession>A0A2K5N6G4</accession>
<protein>
    <submittedName>
        <fullName evidence="2">Uncharacterized protein</fullName>
    </submittedName>
</protein>
<dbReference type="AlphaFoldDB" id="A0A2K5N6G4"/>
<dbReference type="GeneTree" id="ENSGT00910000147315"/>
<organism evidence="2 3">
    <name type="scientific">Cercocebus atys</name>
    <name type="common">Sooty mangabey</name>
    <name type="synonym">Cercocebus torquatus atys</name>
    <dbReference type="NCBI Taxonomy" id="9531"/>
    <lineage>
        <taxon>Eukaryota</taxon>
        <taxon>Metazoa</taxon>
        <taxon>Chordata</taxon>
        <taxon>Craniata</taxon>
        <taxon>Vertebrata</taxon>
        <taxon>Euteleostomi</taxon>
        <taxon>Mammalia</taxon>
        <taxon>Eutheria</taxon>
        <taxon>Euarchontoglires</taxon>
        <taxon>Primates</taxon>
        <taxon>Haplorrhini</taxon>
        <taxon>Catarrhini</taxon>
        <taxon>Cercopithecidae</taxon>
        <taxon>Cercopithecinae</taxon>
        <taxon>Cercocebus</taxon>
    </lineage>
</organism>
<name>A0A2K5N6G4_CERAT</name>
<dbReference type="Proteomes" id="UP000233060">
    <property type="component" value="Unassembled WGS sequence"/>
</dbReference>
<feature type="region of interest" description="Disordered" evidence="1">
    <location>
        <begin position="43"/>
        <end position="118"/>
    </location>
</feature>
<dbReference type="Bgee" id="ENSCATG00000039551">
    <property type="expression patterns" value="Expressed in heart and 10 other cell types or tissues"/>
</dbReference>
<reference evidence="2" key="2">
    <citation type="submission" date="2025-09" db="UniProtKB">
        <authorList>
            <consortium name="Ensembl"/>
        </authorList>
    </citation>
    <scope>IDENTIFICATION</scope>
</reference>
<proteinExistence type="predicted"/>
<reference evidence="2" key="1">
    <citation type="submission" date="2025-08" db="UniProtKB">
        <authorList>
            <consortium name="Ensembl"/>
        </authorList>
    </citation>
    <scope>IDENTIFICATION</scope>
</reference>
<evidence type="ECO:0000256" key="1">
    <source>
        <dbReference type="SAM" id="MobiDB-lite"/>
    </source>
</evidence>
<evidence type="ECO:0000313" key="2">
    <source>
        <dbReference type="Ensembl" id="ENSCATP00000033059.1"/>
    </source>
</evidence>
<evidence type="ECO:0000313" key="3">
    <source>
        <dbReference type="Proteomes" id="UP000233060"/>
    </source>
</evidence>
<dbReference type="Ensembl" id="ENSCATT00000057330.1">
    <property type="protein sequence ID" value="ENSCATP00000033059.1"/>
    <property type="gene ID" value="ENSCATG00000039551.1"/>
</dbReference>
<sequence>MLGVAQKTPAPFYSFSARSLAQMPEFPPFMHLALGLGLLPGSHCLPPPVASPGRHTSKASASVDRQLKALGDKRRKEAKLPRPAISSGPQFRLPGMESPAPGGLTGGSGLQSAGSPPE</sequence>